<reference evidence="1" key="1">
    <citation type="submission" date="2018-05" db="EMBL/GenBank/DDBJ databases">
        <authorList>
            <person name="Lanie J.A."/>
            <person name="Ng W.-L."/>
            <person name="Kazmierczak K.M."/>
            <person name="Andrzejewski T.M."/>
            <person name="Davidsen T.M."/>
            <person name="Wayne K.J."/>
            <person name="Tettelin H."/>
            <person name="Glass J.I."/>
            <person name="Rusch D."/>
            <person name="Podicherti R."/>
            <person name="Tsui H.-C.T."/>
            <person name="Winkler M.E."/>
        </authorList>
    </citation>
    <scope>NUCLEOTIDE SEQUENCE</scope>
</reference>
<sequence length="28" mass="3055">MTGANFIASGRVPKINSIFFTNLEISIL</sequence>
<dbReference type="AlphaFoldDB" id="A0A382N573"/>
<dbReference type="EMBL" id="UINC01098067">
    <property type="protein sequence ID" value="SVC56293.1"/>
    <property type="molecule type" value="Genomic_DNA"/>
</dbReference>
<gene>
    <name evidence="1" type="ORF">METZ01_LOCUS309147</name>
</gene>
<proteinExistence type="predicted"/>
<name>A0A382N573_9ZZZZ</name>
<accession>A0A382N573</accession>
<evidence type="ECO:0000313" key="1">
    <source>
        <dbReference type="EMBL" id="SVC56293.1"/>
    </source>
</evidence>
<organism evidence="1">
    <name type="scientific">marine metagenome</name>
    <dbReference type="NCBI Taxonomy" id="408172"/>
    <lineage>
        <taxon>unclassified sequences</taxon>
        <taxon>metagenomes</taxon>
        <taxon>ecological metagenomes</taxon>
    </lineage>
</organism>
<protein>
    <submittedName>
        <fullName evidence="1">Uncharacterized protein</fullName>
    </submittedName>
</protein>